<proteinExistence type="predicted"/>
<dbReference type="CDD" id="cd05560">
    <property type="entry name" value="Xcc1710_like"/>
    <property type="match status" value="1"/>
</dbReference>
<name>A0ABV0EEC8_9BURK</name>
<organism evidence="1 2">
    <name type="scientific">Thiobacter aerophilum</name>
    <dbReference type="NCBI Taxonomy" id="3121275"/>
    <lineage>
        <taxon>Bacteria</taxon>
        <taxon>Pseudomonadati</taxon>
        <taxon>Pseudomonadota</taxon>
        <taxon>Betaproteobacteria</taxon>
        <taxon>Burkholderiales</taxon>
        <taxon>Thiobacteraceae</taxon>
        <taxon>Thiobacter</taxon>
    </lineage>
</organism>
<comment type="caution">
    <text evidence="1">The sequence shown here is derived from an EMBL/GenBank/DDBJ whole genome shotgun (WGS) entry which is preliminary data.</text>
</comment>
<dbReference type="Proteomes" id="UP001482231">
    <property type="component" value="Unassembled WGS sequence"/>
</dbReference>
<evidence type="ECO:0000313" key="2">
    <source>
        <dbReference type="Proteomes" id="UP001482231"/>
    </source>
</evidence>
<dbReference type="InterPro" id="IPR007523">
    <property type="entry name" value="NDUFAF3/AAMDC"/>
</dbReference>
<dbReference type="Pfam" id="PF04430">
    <property type="entry name" value="DUF498"/>
    <property type="match status" value="1"/>
</dbReference>
<dbReference type="InterPro" id="IPR036748">
    <property type="entry name" value="MTH938-like_sf"/>
</dbReference>
<dbReference type="EMBL" id="JBAJEX010000001">
    <property type="protein sequence ID" value="MEO1765828.1"/>
    <property type="molecule type" value="Genomic_DNA"/>
</dbReference>
<dbReference type="RefSeq" id="WP_347306325.1">
    <property type="nucleotide sequence ID" value="NZ_JBAJEX010000001.1"/>
</dbReference>
<accession>A0ABV0EEC8</accession>
<gene>
    <name evidence="1" type="ORF">V6E02_01140</name>
</gene>
<protein>
    <submittedName>
        <fullName evidence="1">Mth938-like domain-containing protein</fullName>
    </submittedName>
</protein>
<reference evidence="1 2" key="1">
    <citation type="submission" date="2024-02" db="EMBL/GenBank/DDBJ databases">
        <title>New thermophilic sulfur-oxidizing bacteria from a hot springs of the Uzon caldera (Kamchatka, Russia).</title>
        <authorList>
            <person name="Dukat A.M."/>
            <person name="Elcheninov A.G."/>
            <person name="Frolov E.N."/>
        </authorList>
    </citation>
    <scope>NUCLEOTIDE SEQUENCE [LARGE SCALE GENOMIC DNA]</scope>
    <source>
        <strain evidence="1 2">AK1</strain>
    </source>
</reference>
<keyword evidence="2" id="KW-1185">Reference proteome</keyword>
<dbReference type="Gene3D" id="3.40.1230.10">
    <property type="entry name" value="MTH938-like"/>
    <property type="match status" value="1"/>
</dbReference>
<evidence type="ECO:0000313" key="1">
    <source>
        <dbReference type="EMBL" id="MEO1765828.1"/>
    </source>
</evidence>
<sequence>MKLHLAQFAGQNAFTGYGAGYVLVNGERFERSLIVLPDRLITDWTPRTSAELTEADLAFLATLAVDIVLLGTGARLCFPPPGLAQTLPRQGIGLEVMDSQAAARTYNILLAEGRRVAAAVML</sequence>
<dbReference type="PANTHER" id="PTHR21192:SF2">
    <property type="entry name" value="NADH DEHYDROGENASE [UBIQUINONE] 1 ALPHA SUBCOMPLEX ASSEMBLY FACTOR 3"/>
    <property type="match status" value="1"/>
</dbReference>
<dbReference type="SUPFAM" id="SSF64076">
    <property type="entry name" value="MTH938-like"/>
    <property type="match status" value="1"/>
</dbReference>
<dbReference type="PANTHER" id="PTHR21192">
    <property type="entry name" value="NUCLEAR PROTEIN E3-3"/>
    <property type="match status" value="1"/>
</dbReference>